<accession>A0ACB8DB31</accession>
<dbReference type="EMBL" id="CM023471">
    <property type="protein sequence ID" value="KAH7965459.1"/>
    <property type="molecule type" value="Genomic_DNA"/>
</dbReference>
<keyword evidence="2" id="KW-1185">Reference proteome</keyword>
<dbReference type="Proteomes" id="UP000821865">
    <property type="component" value="Chromosome 2"/>
</dbReference>
<name>A0ACB8DB31_DERSI</name>
<evidence type="ECO:0000313" key="2">
    <source>
        <dbReference type="Proteomes" id="UP000821865"/>
    </source>
</evidence>
<proteinExistence type="predicted"/>
<protein>
    <submittedName>
        <fullName evidence="1">Uncharacterized protein</fullName>
    </submittedName>
</protein>
<sequence>MSCKGVVTGTNSETHPGELMANLRSPQAPILFARMFGNICLKTGHRESNAGECPVQELRTRKPIGGPPMPTEVCAVWRRSPSYGTKLSSQTAQAIQQITFLT</sequence>
<evidence type="ECO:0000313" key="1">
    <source>
        <dbReference type="EMBL" id="KAH7965459.1"/>
    </source>
</evidence>
<comment type="caution">
    <text evidence="1">The sequence shown here is derived from an EMBL/GenBank/DDBJ whole genome shotgun (WGS) entry which is preliminary data.</text>
</comment>
<organism evidence="1 2">
    <name type="scientific">Dermacentor silvarum</name>
    <name type="common">Tick</name>
    <dbReference type="NCBI Taxonomy" id="543639"/>
    <lineage>
        <taxon>Eukaryota</taxon>
        <taxon>Metazoa</taxon>
        <taxon>Ecdysozoa</taxon>
        <taxon>Arthropoda</taxon>
        <taxon>Chelicerata</taxon>
        <taxon>Arachnida</taxon>
        <taxon>Acari</taxon>
        <taxon>Parasitiformes</taxon>
        <taxon>Ixodida</taxon>
        <taxon>Ixodoidea</taxon>
        <taxon>Ixodidae</taxon>
        <taxon>Rhipicephalinae</taxon>
        <taxon>Dermacentor</taxon>
    </lineage>
</organism>
<gene>
    <name evidence="1" type="ORF">HPB49_008223</name>
</gene>
<reference evidence="1" key="1">
    <citation type="submission" date="2020-05" db="EMBL/GenBank/DDBJ databases">
        <title>Large-scale comparative analyses of tick genomes elucidate their genetic diversity and vector capacities.</title>
        <authorList>
            <person name="Jia N."/>
            <person name="Wang J."/>
            <person name="Shi W."/>
            <person name="Du L."/>
            <person name="Sun Y."/>
            <person name="Zhan W."/>
            <person name="Jiang J."/>
            <person name="Wang Q."/>
            <person name="Zhang B."/>
            <person name="Ji P."/>
            <person name="Sakyi L.B."/>
            <person name="Cui X."/>
            <person name="Yuan T."/>
            <person name="Jiang B."/>
            <person name="Yang W."/>
            <person name="Lam T.T.-Y."/>
            <person name="Chang Q."/>
            <person name="Ding S."/>
            <person name="Wang X."/>
            <person name="Zhu J."/>
            <person name="Ruan X."/>
            <person name="Zhao L."/>
            <person name="Wei J."/>
            <person name="Que T."/>
            <person name="Du C."/>
            <person name="Cheng J."/>
            <person name="Dai P."/>
            <person name="Han X."/>
            <person name="Huang E."/>
            <person name="Gao Y."/>
            <person name="Liu J."/>
            <person name="Shao H."/>
            <person name="Ye R."/>
            <person name="Li L."/>
            <person name="Wei W."/>
            <person name="Wang X."/>
            <person name="Wang C."/>
            <person name="Yang T."/>
            <person name="Huo Q."/>
            <person name="Li W."/>
            <person name="Guo W."/>
            <person name="Chen H."/>
            <person name="Zhou L."/>
            <person name="Ni X."/>
            <person name="Tian J."/>
            <person name="Zhou Y."/>
            <person name="Sheng Y."/>
            <person name="Liu T."/>
            <person name="Pan Y."/>
            <person name="Xia L."/>
            <person name="Li J."/>
            <person name="Zhao F."/>
            <person name="Cao W."/>
        </authorList>
    </citation>
    <scope>NUCLEOTIDE SEQUENCE</scope>
    <source>
        <strain evidence="1">Dsil-2018</strain>
    </source>
</reference>